<sequence>MSDKEDGALHSSTKSSGGSGTTQAILWPSPFLIHNSDTPSRMFVGELLTEINYGEWVGDIRDSFIAKNKLGFVDGSISAPEAGGEDYAAWKQADAMVKG</sequence>
<name>A0AAV2GB20_9ROSI</name>
<evidence type="ECO:0000313" key="3">
    <source>
        <dbReference type="EMBL" id="CAL1407671.1"/>
    </source>
</evidence>
<dbReference type="Proteomes" id="UP001497516">
    <property type="component" value="Chromosome 8"/>
</dbReference>
<organism evidence="3 4">
    <name type="scientific">Linum trigynum</name>
    <dbReference type="NCBI Taxonomy" id="586398"/>
    <lineage>
        <taxon>Eukaryota</taxon>
        <taxon>Viridiplantae</taxon>
        <taxon>Streptophyta</taxon>
        <taxon>Embryophyta</taxon>
        <taxon>Tracheophyta</taxon>
        <taxon>Spermatophyta</taxon>
        <taxon>Magnoliopsida</taxon>
        <taxon>eudicotyledons</taxon>
        <taxon>Gunneridae</taxon>
        <taxon>Pentapetalae</taxon>
        <taxon>rosids</taxon>
        <taxon>fabids</taxon>
        <taxon>Malpighiales</taxon>
        <taxon>Linaceae</taxon>
        <taxon>Linum</taxon>
    </lineage>
</organism>
<feature type="domain" description="Retrotransposon Copia-like N-terminal" evidence="2">
    <location>
        <begin position="34"/>
        <end position="81"/>
    </location>
</feature>
<dbReference type="AlphaFoldDB" id="A0AAV2GB20"/>
<dbReference type="InterPro" id="IPR029472">
    <property type="entry name" value="Copia-like_N"/>
</dbReference>
<evidence type="ECO:0000313" key="4">
    <source>
        <dbReference type="Proteomes" id="UP001497516"/>
    </source>
</evidence>
<feature type="region of interest" description="Disordered" evidence="1">
    <location>
        <begin position="1"/>
        <end position="22"/>
    </location>
</feature>
<gene>
    <name evidence="3" type="ORF">LTRI10_LOCUS47324</name>
</gene>
<proteinExistence type="predicted"/>
<reference evidence="3 4" key="1">
    <citation type="submission" date="2024-04" db="EMBL/GenBank/DDBJ databases">
        <authorList>
            <person name="Fracassetti M."/>
        </authorList>
    </citation>
    <scope>NUCLEOTIDE SEQUENCE [LARGE SCALE GENOMIC DNA]</scope>
</reference>
<keyword evidence="4" id="KW-1185">Reference proteome</keyword>
<accession>A0AAV2GB20</accession>
<dbReference type="PANTHER" id="PTHR37610">
    <property type="entry name" value="CCHC-TYPE DOMAIN-CONTAINING PROTEIN"/>
    <property type="match status" value="1"/>
</dbReference>
<evidence type="ECO:0000259" key="2">
    <source>
        <dbReference type="Pfam" id="PF14244"/>
    </source>
</evidence>
<evidence type="ECO:0000256" key="1">
    <source>
        <dbReference type="SAM" id="MobiDB-lite"/>
    </source>
</evidence>
<dbReference type="EMBL" id="OZ034821">
    <property type="protein sequence ID" value="CAL1407671.1"/>
    <property type="molecule type" value="Genomic_DNA"/>
</dbReference>
<protein>
    <recommendedName>
        <fullName evidence="2">Retrotransposon Copia-like N-terminal domain-containing protein</fullName>
    </recommendedName>
</protein>
<dbReference type="Pfam" id="PF14244">
    <property type="entry name" value="Retrotran_gag_3"/>
    <property type="match status" value="1"/>
</dbReference>
<dbReference type="PANTHER" id="PTHR37610:SF97">
    <property type="entry name" value="RETROTRANSPOSON GAG DOMAIN-CONTAINING PROTEIN"/>
    <property type="match status" value="1"/>
</dbReference>